<name>A0A1V9A6F1_SACPI</name>
<feature type="region of interest" description="Disordered" evidence="6">
    <location>
        <begin position="157"/>
        <end position="178"/>
    </location>
</feature>
<dbReference type="Pfam" id="PF00440">
    <property type="entry name" value="TetR_N"/>
    <property type="match status" value="1"/>
</dbReference>
<accession>A0A1V9A6F1</accession>
<proteinExistence type="predicted"/>
<evidence type="ECO:0000259" key="7">
    <source>
        <dbReference type="PROSITE" id="PS50977"/>
    </source>
</evidence>
<dbReference type="PANTHER" id="PTHR30055">
    <property type="entry name" value="HTH-TYPE TRANSCRIPTIONAL REGULATOR RUTR"/>
    <property type="match status" value="1"/>
</dbReference>
<keyword evidence="1" id="KW-0678">Repressor</keyword>
<dbReference type="SUPFAM" id="SSF46689">
    <property type="entry name" value="Homeodomain-like"/>
    <property type="match status" value="1"/>
</dbReference>
<evidence type="ECO:0000256" key="6">
    <source>
        <dbReference type="SAM" id="MobiDB-lite"/>
    </source>
</evidence>
<dbReference type="InterPro" id="IPR009057">
    <property type="entry name" value="Homeodomain-like_sf"/>
</dbReference>
<evidence type="ECO:0000256" key="2">
    <source>
        <dbReference type="ARBA" id="ARBA00023015"/>
    </source>
</evidence>
<dbReference type="InterPro" id="IPR036271">
    <property type="entry name" value="Tet_transcr_reg_TetR-rel_C_sf"/>
</dbReference>
<feature type="DNA-binding region" description="H-T-H motif" evidence="5">
    <location>
        <begin position="36"/>
        <end position="55"/>
    </location>
</feature>
<keyword evidence="4" id="KW-0804">Transcription</keyword>
<dbReference type="SUPFAM" id="SSF48498">
    <property type="entry name" value="Tetracyclin repressor-like, C-terminal domain"/>
    <property type="match status" value="1"/>
</dbReference>
<dbReference type="EMBL" id="MWIH01000005">
    <property type="protein sequence ID" value="OQO92628.1"/>
    <property type="molecule type" value="Genomic_DNA"/>
</dbReference>
<dbReference type="AlphaFoldDB" id="A0A1V9A6F1"/>
<dbReference type="GO" id="GO:0045892">
    <property type="term" value="P:negative regulation of DNA-templated transcription"/>
    <property type="evidence" value="ECO:0007669"/>
    <property type="project" value="InterPro"/>
</dbReference>
<dbReference type="GO" id="GO:0046677">
    <property type="term" value="P:response to antibiotic"/>
    <property type="evidence" value="ECO:0007669"/>
    <property type="project" value="InterPro"/>
</dbReference>
<evidence type="ECO:0000313" key="8">
    <source>
        <dbReference type="EMBL" id="OQO92628.1"/>
    </source>
</evidence>
<dbReference type="GO" id="GO:0003700">
    <property type="term" value="F:DNA-binding transcription factor activity"/>
    <property type="evidence" value="ECO:0007669"/>
    <property type="project" value="TreeGrafter"/>
</dbReference>
<keyword evidence="2" id="KW-0805">Transcription regulation</keyword>
<dbReference type="Gene3D" id="1.10.357.10">
    <property type="entry name" value="Tetracycline Repressor, domain 2"/>
    <property type="match status" value="1"/>
</dbReference>
<feature type="domain" description="HTH tetR-type" evidence="7">
    <location>
        <begin position="13"/>
        <end position="73"/>
    </location>
</feature>
<dbReference type="Proteomes" id="UP000192591">
    <property type="component" value="Unassembled WGS sequence"/>
</dbReference>
<gene>
    <name evidence="8" type="ORF">B1813_10700</name>
</gene>
<protein>
    <submittedName>
        <fullName evidence="8">TetR family transcriptional regulator</fullName>
    </submittedName>
</protein>
<organism evidence="8 9">
    <name type="scientific">Saccharomonospora piscinae</name>
    <dbReference type="NCBI Taxonomy" id="687388"/>
    <lineage>
        <taxon>Bacteria</taxon>
        <taxon>Bacillati</taxon>
        <taxon>Actinomycetota</taxon>
        <taxon>Actinomycetes</taxon>
        <taxon>Pseudonocardiales</taxon>
        <taxon>Pseudonocardiaceae</taxon>
        <taxon>Saccharomonospora</taxon>
    </lineage>
</organism>
<dbReference type="PROSITE" id="PS50977">
    <property type="entry name" value="HTH_TETR_2"/>
    <property type="match status" value="1"/>
</dbReference>
<evidence type="ECO:0000313" key="9">
    <source>
        <dbReference type="Proteomes" id="UP000192591"/>
    </source>
</evidence>
<reference evidence="8 9" key="1">
    <citation type="submission" date="2017-02" db="EMBL/GenBank/DDBJ databases">
        <title>Draft genome of Saccharomonospora sp. 154.</title>
        <authorList>
            <person name="Alonso-Carmona G.S."/>
            <person name="De La Haba R."/>
            <person name="Vera-Gargallo B."/>
            <person name="Sandoval-Trujillo A.H."/>
            <person name="Ramirez-Duran N."/>
            <person name="Ventosa A."/>
        </authorList>
    </citation>
    <scope>NUCLEOTIDE SEQUENCE [LARGE SCALE GENOMIC DNA]</scope>
    <source>
        <strain evidence="8 9">LRS4.154</strain>
    </source>
</reference>
<dbReference type="PRINTS" id="PR00400">
    <property type="entry name" value="TETREPRESSOR"/>
</dbReference>
<dbReference type="InterPro" id="IPR004111">
    <property type="entry name" value="Repressor_TetR_C"/>
</dbReference>
<dbReference type="InterPro" id="IPR003012">
    <property type="entry name" value="Tet_transcr_reg_TetR"/>
</dbReference>
<evidence type="ECO:0000256" key="3">
    <source>
        <dbReference type="ARBA" id="ARBA00023125"/>
    </source>
</evidence>
<evidence type="ECO:0000256" key="4">
    <source>
        <dbReference type="ARBA" id="ARBA00023163"/>
    </source>
</evidence>
<dbReference type="PRINTS" id="PR00455">
    <property type="entry name" value="HTHTETR"/>
</dbReference>
<dbReference type="InterPro" id="IPR001647">
    <property type="entry name" value="HTH_TetR"/>
</dbReference>
<keyword evidence="9" id="KW-1185">Reference proteome</keyword>
<keyword evidence="3 5" id="KW-0238">DNA-binding</keyword>
<dbReference type="PANTHER" id="PTHR30055:SF151">
    <property type="entry name" value="TRANSCRIPTIONAL REGULATORY PROTEIN"/>
    <property type="match status" value="1"/>
</dbReference>
<dbReference type="Pfam" id="PF02909">
    <property type="entry name" value="TetR_C_1"/>
    <property type="match status" value="1"/>
</dbReference>
<dbReference type="STRING" id="1962155.B1813_10700"/>
<evidence type="ECO:0000256" key="5">
    <source>
        <dbReference type="PROSITE-ProRule" id="PRU00335"/>
    </source>
</evidence>
<comment type="caution">
    <text evidence="8">The sequence shown here is derived from an EMBL/GenBank/DDBJ whole genome shotgun (WGS) entry which is preliminary data.</text>
</comment>
<dbReference type="Gene3D" id="1.10.10.60">
    <property type="entry name" value="Homeodomain-like"/>
    <property type="match status" value="1"/>
</dbReference>
<dbReference type="RefSeq" id="WP_081191666.1">
    <property type="nucleotide sequence ID" value="NZ_MWIH01000005.1"/>
</dbReference>
<dbReference type="InterPro" id="IPR050109">
    <property type="entry name" value="HTH-type_TetR-like_transc_reg"/>
</dbReference>
<sequence>MTETRPPDARRTPLTPHAVVEEALSLAESAGLGGVTIRRLAADLGVTPMALYWHFRNKDELLDGMVDGLYARVNSAVDTSVTWPEQLRTLWSSLLGVLRDHPSSARLVASRNPTSDSGLRVTETVLDILRRGGFTPAEATQILRHAVSTLSHLVTTAPGATSHAGGPEAEEGTRAALGSLPPESYPRLIEAAAPLSECQDPEAYFAFGLDLLLAGVEAMADSRGERV</sequence>
<evidence type="ECO:0000256" key="1">
    <source>
        <dbReference type="ARBA" id="ARBA00022491"/>
    </source>
</evidence>
<dbReference type="GO" id="GO:0000976">
    <property type="term" value="F:transcription cis-regulatory region binding"/>
    <property type="evidence" value="ECO:0007669"/>
    <property type="project" value="TreeGrafter"/>
</dbReference>